<proteinExistence type="predicted"/>
<accession>M0ZHB6</accession>
<dbReference type="PANTHER" id="PTHR33022:SF13">
    <property type="entry name" value="UBIQUITIN-LIKE PROTEASE FAMILY PROFILE DOMAIN-CONTAINING PROTEIN"/>
    <property type="match status" value="1"/>
</dbReference>
<dbReference type="PaxDb" id="4113-PGSC0003DMT400000793"/>
<dbReference type="InParanoid" id="M0ZHB6"/>
<dbReference type="HOGENOM" id="CLU_182574_0_0_1"/>
<name>M0ZHB6_SOLTU</name>
<dbReference type="OMA" id="WRYTIEM"/>
<dbReference type="EnsemblPlants" id="PGSC0003DMT400000793">
    <property type="protein sequence ID" value="PGSC0003DMT400000793"/>
    <property type="gene ID" value="PGSC0003DMG400000294"/>
</dbReference>
<evidence type="ECO:0000313" key="1">
    <source>
        <dbReference type="EnsemblPlants" id="PGSC0003DMT400000793"/>
    </source>
</evidence>
<dbReference type="Proteomes" id="UP000011115">
    <property type="component" value="Unassembled WGS sequence"/>
</dbReference>
<protein>
    <submittedName>
        <fullName evidence="1">Ulp1 protease family, C-terminal catalytic domain containing protein</fullName>
    </submittedName>
</protein>
<reference evidence="1" key="2">
    <citation type="submission" date="2015-06" db="UniProtKB">
        <authorList>
            <consortium name="EnsemblPlants"/>
        </authorList>
    </citation>
    <scope>IDENTIFICATION</scope>
    <source>
        <strain evidence="1">DM1-3 516 R44</strain>
    </source>
</reference>
<evidence type="ECO:0000313" key="2">
    <source>
        <dbReference type="Proteomes" id="UP000011115"/>
    </source>
</evidence>
<dbReference type="Gramene" id="PGSC0003DMT400000793">
    <property type="protein sequence ID" value="PGSC0003DMT400000793"/>
    <property type="gene ID" value="PGSC0003DMG400000294"/>
</dbReference>
<reference evidence="2" key="1">
    <citation type="journal article" date="2011" name="Nature">
        <title>Genome sequence and analysis of the tuber crop potato.</title>
        <authorList>
            <consortium name="The Potato Genome Sequencing Consortium"/>
        </authorList>
    </citation>
    <scope>NUCLEOTIDE SEQUENCE [LARGE SCALE GENOMIC DNA]</scope>
    <source>
        <strain evidence="2">cv. DM1-3 516 R44</strain>
    </source>
</reference>
<keyword evidence="2" id="KW-1185">Reference proteome</keyword>
<organism evidence="1 2">
    <name type="scientific">Solanum tuberosum</name>
    <name type="common">Potato</name>
    <dbReference type="NCBI Taxonomy" id="4113"/>
    <lineage>
        <taxon>Eukaryota</taxon>
        <taxon>Viridiplantae</taxon>
        <taxon>Streptophyta</taxon>
        <taxon>Embryophyta</taxon>
        <taxon>Tracheophyta</taxon>
        <taxon>Spermatophyta</taxon>
        <taxon>Magnoliopsida</taxon>
        <taxon>eudicotyledons</taxon>
        <taxon>Gunneridae</taxon>
        <taxon>Pentapetalae</taxon>
        <taxon>asterids</taxon>
        <taxon>lamiids</taxon>
        <taxon>Solanales</taxon>
        <taxon>Solanaceae</taxon>
        <taxon>Solanoideae</taxon>
        <taxon>Solaneae</taxon>
        <taxon>Solanum</taxon>
    </lineage>
</organism>
<dbReference type="AlphaFoldDB" id="M0ZHB6"/>
<sequence>MYRCKHKINAAFVEFLSDEINIPSNGFRADYLRTRYEALLWRYTIEMAKSDYVNNKDDHLKLKGRFTPPHQDDLVLVE</sequence>
<dbReference type="PANTHER" id="PTHR33022">
    <property type="entry name" value="DUF1985 DOMAIN-CONTAINING PROTEIN"/>
    <property type="match status" value="1"/>
</dbReference>